<dbReference type="GO" id="GO:0052851">
    <property type="term" value="F:ferric-chelate reductase (NADPH) activity"/>
    <property type="evidence" value="ECO:0007669"/>
    <property type="project" value="TreeGrafter"/>
</dbReference>
<dbReference type="InterPro" id="IPR010185">
    <property type="entry name" value="NpdG"/>
</dbReference>
<feature type="domain" description="Pyrroline-5-carboxylate reductase catalytic N-terminal" evidence="2">
    <location>
        <begin position="6"/>
        <end position="101"/>
    </location>
</feature>
<dbReference type="GO" id="GO:0015677">
    <property type="term" value="P:copper ion import"/>
    <property type="evidence" value="ECO:0007669"/>
    <property type="project" value="TreeGrafter"/>
</dbReference>
<proteinExistence type="predicted"/>
<dbReference type="Gene3D" id="3.40.50.720">
    <property type="entry name" value="NAD(P)-binding Rossmann-like Domain"/>
    <property type="match status" value="1"/>
</dbReference>
<sequence>MARESIGVIGGTGPLGRGLSIRLAMSGRDVTVGSRDETKARSLVEELDLSDSAKAHIQAGSNEDAAKADLVVVSTPWEAIAQTLKPIRRYLEGKTVVTVANALQRVNTVFEPIVPARGSVASMVSSILPHSDVIAAFQHVPAKELLDIKTSLHTDVLVCGDSAEAKRSVMDVFSCIDGLRFLDAGTLAVAGAVEAMTAVLLNLNVKYKAQTSISISGIEA</sequence>
<dbReference type="AlphaFoldDB" id="A0A1M4VLT0"/>
<dbReference type="EMBL" id="FQUL01000017">
    <property type="protein sequence ID" value="SHE69845.1"/>
    <property type="molecule type" value="Genomic_DNA"/>
</dbReference>
<dbReference type="PANTHER" id="PTHR14239">
    <property type="entry name" value="DUDULIN-RELATED"/>
    <property type="match status" value="1"/>
</dbReference>
<dbReference type="RefSeq" id="WP_178138739.1">
    <property type="nucleotide sequence ID" value="NZ_FQUL01000017.1"/>
</dbReference>
<dbReference type="GO" id="GO:0070967">
    <property type="term" value="F:coenzyme F420 binding"/>
    <property type="evidence" value="ECO:0007669"/>
    <property type="project" value="InterPro"/>
</dbReference>
<protein>
    <recommendedName>
        <fullName evidence="2">Pyrroline-5-carboxylate reductase catalytic N-terminal domain-containing protein</fullName>
    </recommendedName>
</protein>
<reference evidence="4" key="1">
    <citation type="submission" date="2016-11" db="EMBL/GenBank/DDBJ databases">
        <authorList>
            <person name="Varghese N."/>
            <person name="Submissions S."/>
        </authorList>
    </citation>
    <scope>NUCLEOTIDE SEQUENCE [LARGE SCALE GENOMIC DNA]</scope>
    <source>
        <strain evidence="4">DSM 19514</strain>
    </source>
</reference>
<dbReference type="SUPFAM" id="SSF51735">
    <property type="entry name" value="NAD(P)-binding Rossmann-fold domains"/>
    <property type="match status" value="1"/>
</dbReference>
<evidence type="ECO:0000259" key="2">
    <source>
        <dbReference type="Pfam" id="PF03807"/>
    </source>
</evidence>
<evidence type="ECO:0000313" key="3">
    <source>
        <dbReference type="EMBL" id="SHE69845.1"/>
    </source>
</evidence>
<dbReference type="InterPro" id="IPR051267">
    <property type="entry name" value="STEAP_metalloreductase"/>
</dbReference>
<dbReference type="GO" id="GO:0008823">
    <property type="term" value="F:cupric reductase (NADH) activity"/>
    <property type="evidence" value="ECO:0007669"/>
    <property type="project" value="TreeGrafter"/>
</dbReference>
<name>A0A1M4VLT0_9ACTN</name>
<dbReference type="GO" id="GO:0016651">
    <property type="term" value="F:oxidoreductase activity, acting on NAD(P)H"/>
    <property type="evidence" value="ECO:0007669"/>
    <property type="project" value="InterPro"/>
</dbReference>
<dbReference type="GO" id="GO:0050661">
    <property type="term" value="F:NADP binding"/>
    <property type="evidence" value="ECO:0007669"/>
    <property type="project" value="InterPro"/>
</dbReference>
<organism evidence="3 4">
    <name type="scientific">Ferrithrix thermotolerans DSM 19514</name>
    <dbReference type="NCBI Taxonomy" id="1121881"/>
    <lineage>
        <taxon>Bacteria</taxon>
        <taxon>Bacillati</taxon>
        <taxon>Actinomycetota</taxon>
        <taxon>Acidimicrobiia</taxon>
        <taxon>Acidimicrobiales</taxon>
        <taxon>Acidimicrobiaceae</taxon>
        <taxon>Ferrithrix</taxon>
    </lineage>
</organism>
<dbReference type="InterPro" id="IPR036291">
    <property type="entry name" value="NAD(P)-bd_dom_sf"/>
</dbReference>
<dbReference type="InterPro" id="IPR028939">
    <property type="entry name" value="P5C_Rdtase_cat_N"/>
</dbReference>
<dbReference type="Pfam" id="PF03807">
    <property type="entry name" value="F420_oxidored"/>
    <property type="match status" value="1"/>
</dbReference>
<dbReference type="GO" id="GO:0005886">
    <property type="term" value="C:plasma membrane"/>
    <property type="evidence" value="ECO:0007669"/>
    <property type="project" value="TreeGrafter"/>
</dbReference>
<dbReference type="Proteomes" id="UP000184295">
    <property type="component" value="Unassembled WGS sequence"/>
</dbReference>
<gene>
    <name evidence="3" type="ORF">SAMN02745225_01364</name>
</gene>
<dbReference type="PANTHER" id="PTHR14239:SF0">
    <property type="entry name" value="F420-DEPENDENT NADP REDUCTASE"/>
    <property type="match status" value="1"/>
</dbReference>
<dbReference type="GO" id="GO:0006740">
    <property type="term" value="P:NADPH regeneration"/>
    <property type="evidence" value="ECO:0007669"/>
    <property type="project" value="InterPro"/>
</dbReference>
<keyword evidence="1" id="KW-0560">Oxidoreductase</keyword>
<evidence type="ECO:0000256" key="1">
    <source>
        <dbReference type="ARBA" id="ARBA00023002"/>
    </source>
</evidence>
<dbReference type="NCBIfam" id="TIGR01915">
    <property type="entry name" value="npdG"/>
    <property type="match status" value="1"/>
</dbReference>
<dbReference type="STRING" id="1121881.SAMN02745225_01364"/>
<accession>A0A1M4VLT0</accession>
<evidence type="ECO:0000313" key="4">
    <source>
        <dbReference type="Proteomes" id="UP000184295"/>
    </source>
</evidence>
<keyword evidence="4" id="KW-1185">Reference proteome</keyword>